<protein>
    <recommendedName>
        <fullName evidence="5">Chromosome segregation ATPase</fullName>
    </recommendedName>
</protein>
<evidence type="ECO:0000313" key="4">
    <source>
        <dbReference type="Proteomes" id="UP001302059"/>
    </source>
</evidence>
<feature type="compositionally biased region" description="Low complexity" evidence="2">
    <location>
        <begin position="602"/>
        <end position="621"/>
    </location>
</feature>
<evidence type="ECO:0000256" key="1">
    <source>
        <dbReference type="SAM" id="Coils"/>
    </source>
</evidence>
<gene>
    <name evidence="3" type="ORF">QOL99_16010</name>
</gene>
<organism evidence="3 4">
    <name type="scientific">Deinococcus rhizophilus</name>
    <dbReference type="NCBI Taxonomy" id="3049544"/>
    <lineage>
        <taxon>Bacteria</taxon>
        <taxon>Thermotogati</taxon>
        <taxon>Deinococcota</taxon>
        <taxon>Deinococci</taxon>
        <taxon>Deinococcales</taxon>
        <taxon>Deinococcaceae</taxon>
        <taxon>Deinococcus</taxon>
    </lineage>
</organism>
<sequence length="746" mass="80625">MSAAHRVTWEGGGEPGADALPVMSLEQLQDVRELLKRHDEASAQLSRHRDALRVWGGADVGGPALGWLLASELPPAVATGMAAWREASVQLRRLEQDLQDHGQEQLALTARLEALLGQQREQAALEARLQALEQLGPLADRLLVTRTRLSQLVTQRGERRGRGLAGLWGTLSGQAAALQREIDQVRHAEDEGWTTYRMKATSLGLIPVLDPDQVGFHLAQTRQARTELVQRSEAQRQELGKRQRALDVRVLDTQQRLSAVQARAAATWAEAQRLHGVPDWSIWDALWQRREEARVLWRVGEEAHRRWQEVTRALEGVWSGWPPDLRGAEALRWSLPQLEAVALAREAGARRREEEGRHRTGLLATLHGRLTMLVAGERARPAGAEQRDGPEGDQEVSRATATPPTASALPLPHRQTGAETGTLPAAARRGAVAPGSSPVLERGQLEVARLLLMRHATAAGQAAMCQEALEEWAGPNQGGPLLALLVSQPLPPSLVQALAEWDDLREAARTSLTGPEQEAHDRRVLRWETAWSELRRTLGVPAQPEDWHRLWASRAKAETLWTQWKQAQGRMMQLEGEMTPVWARWPLAQQNVAALRQALEAAAADTGPGAPPSGSAASRPAPSGPPPPAPGAGGVPAPRTSGAAPLSTSSAPRPPLPGQGDQPRFPGAAQPNRPMGHPPAPPLTASPTRTPLPRVPEPVPSSPGPATPDLVVDDQPDPLPPFASGAQASRPLQPTPPRPGQVAQPG</sequence>
<comment type="caution">
    <text evidence="3">The sequence shown here is derived from an EMBL/GenBank/DDBJ whole genome shotgun (WGS) entry which is preliminary data.</text>
</comment>
<keyword evidence="1" id="KW-0175">Coiled coil</keyword>
<feature type="compositionally biased region" description="Pro residues" evidence="2">
    <location>
        <begin position="693"/>
        <end position="706"/>
    </location>
</feature>
<reference evidence="3 4" key="1">
    <citation type="submission" date="2023-05" db="EMBL/GenBank/DDBJ databases">
        <authorList>
            <person name="Gao F."/>
        </authorList>
    </citation>
    <scope>NUCLEOTIDE SEQUENCE [LARGE SCALE GENOMIC DNA]</scope>
    <source>
        <strain evidence="3 4">MIMF12</strain>
    </source>
</reference>
<feature type="compositionally biased region" description="Basic and acidic residues" evidence="2">
    <location>
        <begin position="379"/>
        <end position="390"/>
    </location>
</feature>
<evidence type="ECO:0000256" key="2">
    <source>
        <dbReference type="SAM" id="MobiDB-lite"/>
    </source>
</evidence>
<feature type="coiled-coil region" evidence="1">
    <location>
        <begin position="91"/>
        <end position="135"/>
    </location>
</feature>
<feature type="region of interest" description="Disordered" evidence="2">
    <location>
        <begin position="379"/>
        <end position="437"/>
    </location>
</feature>
<dbReference type="EMBL" id="JASNGB010000246">
    <property type="protein sequence ID" value="MDL2345641.1"/>
    <property type="molecule type" value="Genomic_DNA"/>
</dbReference>
<dbReference type="Proteomes" id="UP001302059">
    <property type="component" value="Unassembled WGS sequence"/>
</dbReference>
<accession>A0ABT7JL18</accession>
<proteinExistence type="predicted"/>
<feature type="compositionally biased region" description="Low complexity" evidence="2">
    <location>
        <begin position="424"/>
        <end position="437"/>
    </location>
</feature>
<keyword evidence="4" id="KW-1185">Reference proteome</keyword>
<feature type="non-terminal residue" evidence="3">
    <location>
        <position position="746"/>
    </location>
</feature>
<feature type="region of interest" description="Disordered" evidence="2">
    <location>
        <begin position="602"/>
        <end position="746"/>
    </location>
</feature>
<evidence type="ECO:0000313" key="3">
    <source>
        <dbReference type="EMBL" id="MDL2345641.1"/>
    </source>
</evidence>
<name>A0ABT7JL18_9DEIO</name>
<evidence type="ECO:0008006" key="5">
    <source>
        <dbReference type="Google" id="ProtNLM"/>
    </source>
</evidence>
<feature type="compositionally biased region" description="Low complexity" evidence="2">
    <location>
        <begin position="399"/>
        <end position="412"/>
    </location>
</feature>